<reference evidence="1 2" key="1">
    <citation type="submission" date="2020-04" db="EMBL/GenBank/DDBJ databases">
        <title>Perkinsus chesapeaki whole genome sequence.</title>
        <authorList>
            <person name="Bogema D.R."/>
        </authorList>
    </citation>
    <scope>NUCLEOTIDE SEQUENCE [LARGE SCALE GENOMIC DNA]</scope>
    <source>
        <strain evidence="1">ATCC PRA-425</strain>
    </source>
</reference>
<dbReference type="Proteomes" id="UP000591131">
    <property type="component" value="Unassembled WGS sequence"/>
</dbReference>
<accession>A0A7J6KP11</accession>
<name>A0A7J6KP11_PERCH</name>
<protein>
    <submittedName>
        <fullName evidence="1">Uncharacterized protein</fullName>
    </submittedName>
</protein>
<keyword evidence="2" id="KW-1185">Reference proteome</keyword>
<evidence type="ECO:0000313" key="1">
    <source>
        <dbReference type="EMBL" id="KAF4649045.1"/>
    </source>
</evidence>
<dbReference type="OrthoDB" id="10360337at2759"/>
<comment type="caution">
    <text evidence="1">The sequence shown here is derived from an EMBL/GenBank/DDBJ whole genome shotgun (WGS) entry which is preliminary data.</text>
</comment>
<sequence>MASNNPRTIINDESIIYPTIKTDGTPEDADLIFHQSGLDTYRYLVWGSNVGTEDHDKLIHRGPFIQRSPHPMVNPSMIIDSKAITEMNTLHWCPLLSHHLKISRPLYPSKIITVKKSIWNRFEQEVGSLSISKPGAVSPYIWSSLSPVLRYYILHGETDTILSMGDRITIDLVEELDLLTAPTISDLGTFARYISVVAIGIANGNFIFDDEHHMAIGLTPMHGFDLQQAKSTINGCIPIPRDIYECVIKINYISKMLLFNCVLGEDEDVDVKSVVYKSGGISRDLILMNVGHISHLSVSSNDLVTIDRLINGMYAYHKVETIVGYNIAALEADTDLE</sequence>
<proteinExistence type="predicted"/>
<dbReference type="AlphaFoldDB" id="A0A7J6KP11"/>
<organism evidence="1 2">
    <name type="scientific">Perkinsus chesapeaki</name>
    <name type="common">Clam parasite</name>
    <name type="synonym">Perkinsus andrewsi</name>
    <dbReference type="NCBI Taxonomy" id="330153"/>
    <lineage>
        <taxon>Eukaryota</taxon>
        <taxon>Sar</taxon>
        <taxon>Alveolata</taxon>
        <taxon>Perkinsozoa</taxon>
        <taxon>Perkinsea</taxon>
        <taxon>Perkinsida</taxon>
        <taxon>Perkinsidae</taxon>
        <taxon>Perkinsus</taxon>
    </lineage>
</organism>
<feature type="non-terminal residue" evidence="1">
    <location>
        <position position="337"/>
    </location>
</feature>
<dbReference type="EMBL" id="JAAPAO010001687">
    <property type="protein sequence ID" value="KAF4649045.1"/>
    <property type="molecule type" value="Genomic_DNA"/>
</dbReference>
<evidence type="ECO:0000313" key="2">
    <source>
        <dbReference type="Proteomes" id="UP000591131"/>
    </source>
</evidence>
<gene>
    <name evidence="1" type="ORF">FOL47_002466</name>
</gene>